<gene>
    <name evidence="3" type="ORF">LH29_02230</name>
</gene>
<dbReference type="PROSITE" id="PS51257">
    <property type="entry name" value="PROKAR_LIPOPROTEIN"/>
    <property type="match status" value="1"/>
</dbReference>
<protein>
    <recommendedName>
        <fullName evidence="2">SusE outer membrane protein domain-containing protein</fullName>
    </recommendedName>
</protein>
<accession>A0A0D8JCA6</accession>
<dbReference type="STRING" id="1544798.LH29_02230"/>
<proteinExistence type="predicted"/>
<dbReference type="Gene3D" id="2.60.40.3620">
    <property type="match status" value="2"/>
</dbReference>
<dbReference type="RefSeq" id="WP_045025898.1">
    <property type="nucleotide sequence ID" value="NZ_JRHC01000001.1"/>
</dbReference>
<keyword evidence="1" id="KW-0732">Signal</keyword>
<evidence type="ECO:0000259" key="2">
    <source>
        <dbReference type="Pfam" id="PF14292"/>
    </source>
</evidence>
<name>A0A0D8JCA6_9BACT</name>
<organism evidence="3 4">
    <name type="scientific">Draconibacterium sediminis</name>
    <dbReference type="NCBI Taxonomy" id="1544798"/>
    <lineage>
        <taxon>Bacteria</taxon>
        <taxon>Pseudomonadati</taxon>
        <taxon>Bacteroidota</taxon>
        <taxon>Bacteroidia</taxon>
        <taxon>Marinilabiliales</taxon>
        <taxon>Prolixibacteraceae</taxon>
        <taxon>Draconibacterium</taxon>
    </lineage>
</organism>
<feature type="chain" id="PRO_5002331183" description="SusE outer membrane protein domain-containing protein" evidence="1">
    <location>
        <begin position="22"/>
        <end position="373"/>
    </location>
</feature>
<dbReference type="AlphaFoldDB" id="A0A0D8JCA6"/>
<feature type="signal peptide" evidence="1">
    <location>
        <begin position="1"/>
        <end position="21"/>
    </location>
</feature>
<feature type="domain" description="SusE outer membrane protein" evidence="2">
    <location>
        <begin position="28"/>
        <end position="129"/>
    </location>
</feature>
<dbReference type="OrthoDB" id="1100554at2"/>
<dbReference type="EMBL" id="JRHC01000001">
    <property type="protein sequence ID" value="KJF44344.1"/>
    <property type="molecule type" value="Genomic_DNA"/>
</dbReference>
<comment type="caution">
    <text evidence="3">The sequence shown here is derived from an EMBL/GenBank/DDBJ whole genome shotgun (WGS) entry which is preliminary data.</text>
</comment>
<dbReference type="Proteomes" id="UP000032544">
    <property type="component" value="Unassembled WGS sequence"/>
</dbReference>
<dbReference type="InterPro" id="IPR025970">
    <property type="entry name" value="SusE"/>
</dbReference>
<reference evidence="3 4" key="1">
    <citation type="submission" date="2014-09" db="EMBL/GenBank/DDBJ databases">
        <title>Draft Genome Sequence of Draconibacterium sp. JN14CK-3.</title>
        <authorList>
            <person name="Dong C."/>
            <person name="Lai Q."/>
            <person name="Shao Z."/>
        </authorList>
    </citation>
    <scope>NUCLEOTIDE SEQUENCE [LARGE SCALE GENOMIC DNA]</scope>
    <source>
        <strain evidence="3 4">JN14CK-3</strain>
    </source>
</reference>
<evidence type="ECO:0000313" key="4">
    <source>
        <dbReference type="Proteomes" id="UP000032544"/>
    </source>
</evidence>
<evidence type="ECO:0000256" key="1">
    <source>
        <dbReference type="SAM" id="SignalP"/>
    </source>
</evidence>
<dbReference type="Pfam" id="PF14292">
    <property type="entry name" value="SusE"/>
    <property type="match status" value="1"/>
</dbReference>
<sequence>MKKINYILSILAALLVFVSCENETFDPVINYGNSPVLTASETSGGTYLLTEEEADDVLFSFDWTEADFGFQAAISYLLKIDDAGNDFANSTIIVSSAELGYDITVGELNSLLTSMEYPTGVETPLEIRVEASVSDYANALPSETFSFNVITYSIKLPPLYLLGDATDAGWDNNTTLEAPYMSSGKYGIAAHLQADKYYKFIQTQGQWAPMWGTDDAATTTSGNLVYRPTEDDTDPPSIPSPSVEGDYRIDVDITNLTYSVYPIPDVIYLVGGATTVGWDPANGIAFTKDGVGKYSLVTDLSVGNGGMKIMATNSGAWAPQWGSDGNGNSLLGKLAYRSGDADPDPAEIPEPASAGTYKIEIDFSEYTYKITAQ</sequence>
<keyword evidence="4" id="KW-1185">Reference proteome</keyword>
<evidence type="ECO:0000313" key="3">
    <source>
        <dbReference type="EMBL" id="KJF44344.1"/>
    </source>
</evidence>